<accession>A0A8E2E268</accession>
<dbReference type="Pfam" id="PF12255">
    <property type="entry name" value="TcdB_toxin_midC"/>
    <property type="match status" value="1"/>
</dbReference>
<dbReference type="InterPro" id="IPR050708">
    <property type="entry name" value="T6SS_VgrG/RHS"/>
</dbReference>
<dbReference type="EMBL" id="KV745250">
    <property type="protein sequence ID" value="OCK76021.1"/>
    <property type="molecule type" value="Genomic_DNA"/>
</dbReference>
<feature type="non-terminal residue" evidence="6">
    <location>
        <position position="2211"/>
    </location>
</feature>
<dbReference type="Pfam" id="PF12256">
    <property type="entry name" value="TcdB_toxin_midN"/>
    <property type="match status" value="1"/>
</dbReference>
<proteinExistence type="predicted"/>
<dbReference type="SUPFAM" id="SSF69318">
    <property type="entry name" value="Integrin alpha N-terminal domain"/>
    <property type="match status" value="1"/>
</dbReference>
<dbReference type="Proteomes" id="UP000250266">
    <property type="component" value="Unassembled WGS sequence"/>
</dbReference>
<gene>
    <name evidence="6" type="ORF">K432DRAFT_255565</name>
</gene>
<evidence type="ECO:0000256" key="1">
    <source>
        <dbReference type="ARBA" id="ARBA00004613"/>
    </source>
</evidence>
<dbReference type="PANTHER" id="PTHR32305">
    <property type="match status" value="1"/>
</dbReference>
<evidence type="ECO:0000256" key="2">
    <source>
        <dbReference type="ARBA" id="ARBA00022525"/>
    </source>
</evidence>
<keyword evidence="3" id="KW-0843">Virulence</keyword>
<keyword evidence="2" id="KW-0964">Secreted</keyword>
<name>A0A8E2E268_9PEZI</name>
<evidence type="ECO:0000259" key="5">
    <source>
        <dbReference type="Pfam" id="PF12256"/>
    </source>
</evidence>
<feature type="non-terminal residue" evidence="6">
    <location>
        <position position="1"/>
    </location>
</feature>
<dbReference type="GO" id="GO:0005737">
    <property type="term" value="C:cytoplasm"/>
    <property type="evidence" value="ECO:0007669"/>
    <property type="project" value="InterPro"/>
</dbReference>
<feature type="domain" description="Insecticide toxin TcdB middle/C-terminal" evidence="4">
    <location>
        <begin position="922"/>
        <end position="1041"/>
    </location>
</feature>
<feature type="domain" description="Insecticide toxin TcdB middle/N-terminal" evidence="5">
    <location>
        <begin position="692"/>
        <end position="832"/>
    </location>
</feature>
<dbReference type="InterPro" id="IPR022045">
    <property type="entry name" value="TcdB_toxin_mid/N"/>
</dbReference>
<dbReference type="InterPro" id="IPR022044">
    <property type="entry name" value="TcdB_toxin_mid/C"/>
</dbReference>
<reference evidence="6 7" key="1">
    <citation type="journal article" date="2016" name="Nat. Commun.">
        <title>Ectomycorrhizal ecology is imprinted in the genome of the dominant symbiotic fungus Cenococcum geophilum.</title>
        <authorList>
            <consortium name="DOE Joint Genome Institute"/>
            <person name="Peter M."/>
            <person name="Kohler A."/>
            <person name="Ohm R.A."/>
            <person name="Kuo A."/>
            <person name="Krutzmann J."/>
            <person name="Morin E."/>
            <person name="Arend M."/>
            <person name="Barry K.W."/>
            <person name="Binder M."/>
            <person name="Choi C."/>
            <person name="Clum A."/>
            <person name="Copeland A."/>
            <person name="Grisel N."/>
            <person name="Haridas S."/>
            <person name="Kipfer T."/>
            <person name="LaButti K."/>
            <person name="Lindquist E."/>
            <person name="Lipzen A."/>
            <person name="Maire R."/>
            <person name="Meier B."/>
            <person name="Mihaltcheva S."/>
            <person name="Molinier V."/>
            <person name="Murat C."/>
            <person name="Poggeler S."/>
            <person name="Quandt C.A."/>
            <person name="Sperisen C."/>
            <person name="Tritt A."/>
            <person name="Tisserant E."/>
            <person name="Crous P.W."/>
            <person name="Henrissat B."/>
            <person name="Nehls U."/>
            <person name="Egli S."/>
            <person name="Spatafora J.W."/>
            <person name="Grigoriev I.V."/>
            <person name="Martin F.M."/>
        </authorList>
    </citation>
    <scope>NUCLEOTIDE SEQUENCE [LARGE SCALE GENOMIC DNA]</scope>
    <source>
        <strain evidence="6 7">CBS 459.81</strain>
    </source>
</reference>
<dbReference type="InterPro" id="IPR022385">
    <property type="entry name" value="Rhs_assc_core"/>
</dbReference>
<dbReference type="PANTHER" id="PTHR32305:SF15">
    <property type="entry name" value="PROTEIN RHSA-RELATED"/>
    <property type="match status" value="1"/>
</dbReference>
<dbReference type="InterPro" id="IPR003284">
    <property type="entry name" value="Sal_SpvB"/>
</dbReference>
<organism evidence="6 7">
    <name type="scientific">Lepidopterella palustris CBS 459.81</name>
    <dbReference type="NCBI Taxonomy" id="1314670"/>
    <lineage>
        <taxon>Eukaryota</taxon>
        <taxon>Fungi</taxon>
        <taxon>Dikarya</taxon>
        <taxon>Ascomycota</taxon>
        <taxon>Pezizomycotina</taxon>
        <taxon>Dothideomycetes</taxon>
        <taxon>Pleosporomycetidae</taxon>
        <taxon>Mytilinidiales</taxon>
        <taxon>Argynnaceae</taxon>
        <taxon>Lepidopterella</taxon>
    </lineage>
</organism>
<dbReference type="OrthoDB" id="5426877at2759"/>
<dbReference type="Pfam" id="PF03534">
    <property type="entry name" value="SpvB"/>
    <property type="match status" value="1"/>
</dbReference>
<dbReference type="NCBIfam" id="TIGR03696">
    <property type="entry name" value="Rhs_assc_core"/>
    <property type="match status" value="1"/>
</dbReference>
<evidence type="ECO:0000259" key="4">
    <source>
        <dbReference type="Pfam" id="PF12255"/>
    </source>
</evidence>
<keyword evidence="7" id="KW-1185">Reference proteome</keyword>
<evidence type="ECO:0000313" key="6">
    <source>
        <dbReference type="EMBL" id="OCK76021.1"/>
    </source>
</evidence>
<sequence>PSLNPPKGGGSLRSIDEKFEVNAATGTASLSIPVVTTPARNNMTPTLSLAYDSGSGNGCFGIGWSLSLPSITRRTSKGVPRYEVGELEQDGEDVFLFSGVEDLVPKLAPITEDKSDCVFLDRLSADGQFLIRQYAPRTEGSFLRIERWSHKIDPTSVHWRTISRSNVTSIYGFSANSRISDPFDVRRTFRWLIAVTYDGRGNSIIYNYKPDDDVGINVNLATESHRSIKTRATNRYIKSILYGNKVPSIDQSGTVILPEIEKRDGTFVIQKEDWMFEVVFDYGDHANDVPTSSPNGQWNARKDAFSSYTSGFEIRTTRLCSRVLMFHHMKDELGFDDCLVSSTELSYDESPVVSYLAKVTQSGFRPEMSQQSSQSAPIKYFRKAYPPIEFNYSELKIANGNANVQIRDVDKESMENLPIGLSSAYDWIDLDGEGKPCVVYASQDGWYRKRNFSNFLGGYNSPTPSSSISSTPPLTSPHTSLSPFLDLDGNGSMDIMISGSDDIDIEPGFWRRTEEGGWTEFCTFPQFPSGLNLQDPNVRLLDLTGDGRVDIIISEGEDSFLWYPGLGTAGYGEAKRTTRKEVDPGSSASDRIVFSNDQEAIYFTDFTGDGLRDLVRVRNGDISYWPNIGYGHFGTKVTMENSPWMGTLDEFSYSRLRLADIDGSGCSDLLYFPPNGGLQIWMNEAGNSFSSEPVEVPFPQIDSLSSLKVADLFGNGTNSLVWSTSAPGLPEVMRFRYAEFNGGLKPHLLKRFIKGTIETRLEYKPSSQFYQDDKLHGIPWATKLPFPVQCLSSVGTFDHVSGNYNFSQYTYHHGFYDGAESEFRGFGMVEMVEREYFFSAKPSCGSQSFPGRIECLKNVFSTPAVQSKKWYHTGAYFEAEKVKEAFRKQYYSDDSLTRFGVPISLRSPVMDGDMTSEDSRQAWRSLKGSCLREEIYQLDGSPNQAIPFAINDYSYGTRVLQHSSTKNPLNRPGVFHVITREHLSIQLDRKTTDHRIGHGMVLETDSFGNETKRIDIKYGREKTATTVLHSADDTTIQTTNLVLYTAQDFTNAVDTASTHLAPLPAHSSEFQIHGIEPLGQGLFSDSDFGTQISPGNFKLKGMPWRDYTDDTLTPCLRMIGARQARYRSDDLSKNLPLGTVEPMAILAQGYTLAITPDVFHSCYQGDQNGLLLQDITVLTQQGPVGGGYIDLESNKRFWIPSGTQRFMSNPAATPAEELAAARASFFTPVLFTDPFGQSQTVDFDDNFLLPTRIVDALENTTSASYDYINIQPTLITDANGNREAFAYDELGSCVYRAAMGNPGAKITGDSLDLSKLSRSKEEVQELLADPVSRMSEFLGKATSCTFFGFPTQTTNGSWSPGYQISVQRDTHINAVEQAKGSNLQLSISYFDGNGRRIQTKQYSEANTDGKEWIGDYTVLTKSGAVSTEFLPTYEASHVFSRPGGTIPATTTFYDAMGRVAATLNPDVTWSKTIYGPWDKVVWDEGDTIELDPLQDVDVGLYFALLCDIVSLSTSWLSKMGSSKDSFDQVAAAQSLVYSNTPTEIWLDVLGNDYCTILDNGNDEKSSTRRFFDIQKHLKKVVDSKDRIVSVFDYDMLGNLIHSSSMDSGQKWLLNDVSGQQLFAWDSRGTRESQSYDVLRRPCKTFVNSGTDNEYLSQQIVYGESQPEPEKNNLRGKVYQTFDQASKVTNLEYDYAGHPTHIQRQFVKEYKRGVDWAGAAPIEMEEQIFESMATFDALQRSVSATRYDGSVSTNVFNRQGLLKAVRGLIDTAQETTFVKDVQYNASNQQISAVYGNGSKCQMTYDPLTLRMTSKKTIRDDRTVLQNLQYTRDCTGNTTHIDDASEQELFFRGTIVKPTQDFTYDALYRLSSATGREHLGQMGQNQVPVPSSSLSGLSSVASPADAKAVASYTERYTYDSENNILSMAHCLSDASVPGWTRTFTYEEPSLLEPEKKSNRLTSTSVGDTVSIYSYAGAPGANGLMSSMAGFEILEWDVYNQLSATSTQHVNPNSSQAPEMTYYRYDGSGNRVRKVTERSADADAIPRKLKDHLYMEPGCEVFLTFTGDGTTPKKKIQTTHFFALELRIASLETSTFPSSSPDQIPKQPLTRYYLTDHNSSISLTLDTKSQILTQEEYSPYGSTMLCASHGNVEKKYRYSGKELDNETGLYYFGKRYLMAWIGRWVNPDPIGILDGCNVWCFCGANPVGRRDADG</sequence>
<evidence type="ECO:0000256" key="3">
    <source>
        <dbReference type="ARBA" id="ARBA00023026"/>
    </source>
</evidence>
<dbReference type="GO" id="GO:0005576">
    <property type="term" value="C:extracellular region"/>
    <property type="evidence" value="ECO:0007669"/>
    <property type="project" value="UniProtKB-SubCell"/>
</dbReference>
<protein>
    <submittedName>
        <fullName evidence="6">SpvB-domain-containing protein</fullName>
    </submittedName>
</protein>
<dbReference type="Gene3D" id="2.180.10.10">
    <property type="entry name" value="RHS repeat-associated core"/>
    <property type="match status" value="1"/>
</dbReference>
<comment type="subcellular location">
    <subcellularLocation>
        <location evidence="1">Secreted</location>
    </subcellularLocation>
</comment>
<dbReference type="InterPro" id="IPR028994">
    <property type="entry name" value="Integrin_alpha_N"/>
</dbReference>
<dbReference type="PRINTS" id="PR01341">
    <property type="entry name" value="SALSPVBPROT"/>
</dbReference>
<evidence type="ECO:0000313" key="7">
    <source>
        <dbReference type="Proteomes" id="UP000250266"/>
    </source>
</evidence>